<comment type="similarity">
    <text evidence="1">Belongs to the intimin/invasin family.</text>
</comment>
<feature type="domain" description="Big-1" evidence="4">
    <location>
        <begin position="798"/>
        <end position="891"/>
    </location>
</feature>
<feature type="compositionally biased region" description="Low complexity" evidence="2">
    <location>
        <begin position="51"/>
        <end position="65"/>
    </location>
</feature>
<organism evidence="5">
    <name type="scientific">Salmonella enterica</name>
    <name type="common">Salmonella choleraesuis</name>
    <dbReference type="NCBI Taxonomy" id="28901"/>
    <lineage>
        <taxon>Bacteria</taxon>
        <taxon>Pseudomonadati</taxon>
        <taxon>Pseudomonadota</taxon>
        <taxon>Gammaproteobacteria</taxon>
        <taxon>Enterobacterales</taxon>
        <taxon>Enterobacteriaceae</taxon>
        <taxon>Salmonella</taxon>
    </lineage>
</organism>
<reference evidence="5" key="1">
    <citation type="submission" date="2018-07" db="EMBL/GenBank/DDBJ databases">
        <authorList>
            <consortium name="PulseNet: The National Subtyping Network for Foodborne Disease Surveillance"/>
            <person name="Tarr C.L."/>
            <person name="Trees E."/>
            <person name="Katz L.S."/>
            <person name="Carleton-Romer H.A."/>
            <person name="Stroika S."/>
            <person name="Kucerova Z."/>
            <person name="Roache K.F."/>
            <person name="Sabol A.L."/>
            <person name="Besser J."/>
            <person name="Gerner-Smidt P."/>
        </authorList>
    </citation>
    <scope>NUCLEOTIDE SEQUENCE</scope>
    <source>
        <strain evidence="5">PNUSAS009482</strain>
    </source>
</reference>
<dbReference type="Pfam" id="PF11924">
    <property type="entry name" value="IAT_beta"/>
    <property type="match status" value="1"/>
</dbReference>
<dbReference type="InterPro" id="IPR008964">
    <property type="entry name" value="Invasin/intimin_cell_adhesion"/>
</dbReference>
<protein>
    <recommendedName>
        <fullName evidence="4">Big-1 domain-containing protein</fullName>
    </recommendedName>
</protein>
<proteinExistence type="inferred from homology"/>
<dbReference type="GO" id="GO:0007155">
    <property type="term" value="P:cell adhesion"/>
    <property type="evidence" value="ECO:0007669"/>
    <property type="project" value="InterPro"/>
</dbReference>
<evidence type="ECO:0000256" key="2">
    <source>
        <dbReference type="SAM" id="MobiDB-lite"/>
    </source>
</evidence>
<evidence type="ECO:0000313" key="5">
    <source>
        <dbReference type="EMBL" id="EBO3624920.1"/>
    </source>
</evidence>
<dbReference type="PANTHER" id="PTHR39576:SF2">
    <property type="entry name" value="ATTACHING AND EFFACING PROTEIN HOMOLOG-RELATED"/>
    <property type="match status" value="1"/>
</dbReference>
<dbReference type="FunFam" id="2.40.160.160:FF:000001">
    <property type="entry name" value="Intimin-like inverse autotransporter SinH"/>
    <property type="match status" value="1"/>
</dbReference>
<dbReference type="InterPro" id="IPR003344">
    <property type="entry name" value="Big_1_dom"/>
</dbReference>
<dbReference type="SUPFAM" id="SSF49373">
    <property type="entry name" value="Invasin/intimin cell-adhesion fragments"/>
    <property type="match status" value="8"/>
</dbReference>
<dbReference type="InterPro" id="IPR013783">
    <property type="entry name" value="Ig-like_fold"/>
</dbReference>
<dbReference type="InterPro" id="IPR038177">
    <property type="entry name" value="IAT_beta_sf"/>
</dbReference>
<evidence type="ECO:0000259" key="4">
    <source>
        <dbReference type="PROSITE" id="PS51127"/>
    </source>
</evidence>
<dbReference type="PANTHER" id="PTHR39576">
    <property type="entry name" value="ATTACHING AND EFFACING PROTEIN HOMOLOG-RELATED-RELATED"/>
    <property type="match status" value="1"/>
</dbReference>
<dbReference type="InterPro" id="IPR003535">
    <property type="entry name" value="Intimin/invasin_bac"/>
</dbReference>
<dbReference type="PROSITE" id="PS51127">
    <property type="entry name" value="BIG1"/>
    <property type="match status" value="2"/>
</dbReference>
<dbReference type="PRINTS" id="PR01369">
    <property type="entry name" value="INTIMIN"/>
</dbReference>
<feature type="domain" description="Big-1" evidence="4">
    <location>
        <begin position="1247"/>
        <end position="1347"/>
    </location>
</feature>
<dbReference type="InterPro" id="IPR051715">
    <property type="entry name" value="Intimin-Invasin_domain"/>
</dbReference>
<dbReference type="EMBL" id="AAGIGS010000037">
    <property type="protein sequence ID" value="EBO3624920.1"/>
    <property type="molecule type" value="Genomic_DNA"/>
</dbReference>
<dbReference type="Pfam" id="PF02369">
    <property type="entry name" value="Big_1"/>
    <property type="match status" value="4"/>
</dbReference>
<feature type="region of interest" description="Disordered" evidence="2">
    <location>
        <begin position="51"/>
        <end position="158"/>
    </location>
</feature>
<name>A0A5U0HGD1_SALER</name>
<feature type="chain" id="PRO_5026192467" description="Big-1 domain-containing protein" evidence="3">
    <location>
        <begin position="39"/>
        <end position="1900"/>
    </location>
</feature>
<dbReference type="GO" id="GO:0009279">
    <property type="term" value="C:cell outer membrane"/>
    <property type="evidence" value="ECO:0007669"/>
    <property type="project" value="TreeGrafter"/>
</dbReference>
<evidence type="ECO:0000256" key="1">
    <source>
        <dbReference type="ARBA" id="ARBA00010116"/>
    </source>
</evidence>
<dbReference type="Gene3D" id="2.40.160.160">
    <property type="entry name" value="Inverse autotransporter, beta-domain"/>
    <property type="match status" value="1"/>
</dbReference>
<sequence length="1900" mass="197569">MNRKKHSTPPAETLNGCVRFRRTLLFAAVLQAMLPALTACGDTVTSAQATPTAQKAQAAHAPAQKNTRPRSPFRVDREAAPAPQAATASRSPFRVDRDAGGISPSPAPVAADDLPSLGTDPAGQTGGGAGDELKSARQSVRLAQEHRDAQQDGAATLASAASTAGSLLKGPHPGQAAASMAEGMARGMALGKANQTLQDWFRHLGNARVQLNADSDFSLKNSAFDLLHPWWETPDNMLFSQGSLHRTDHRSQANLGFGWRHWTTGTAPRGLFHGDYMTGLNTFLDYDLSRDHARMGIGAEFWRDYLKMDANLYHRLTNWKNSPDLDDYEERPADGWDLRMEGWLPSYPQLGAKLEYEQYYGNQVALFDTDHLQSNPRAVTTDLTWTPFPLMTVSAGRRQGQNSHFETEVGVNFTLNPDLTWQQQTDPSAVAAMRTLAGSRHDFVERNNNIVLEYRKKTVIAIALPERVEGKSGMQYPLSVTVSKAKYGLQDIVWDDADFLAAGGKLTCTGSTACTVTMPPFHPGAENTYTVGAVAHDRKGNESERAQTTIAVTGVGVSAANSTMTPAQASLLADGVSTDTVTVVLKSGDNQPVTGLADQLALSGVLTPDHQVVDVKSGMLARASAPASGTPGLSTLKEDSAHPGTYTATLTAGTTAGKYALTLNLNHAPLLTTNVTLTDTMADISQSTLTADKNTVTASDGSDPANVVHFTVTLKDKAGKPVSREAGRLKLTTTTSGVDTARLKVSDLREDGTQPGVYTGTLSSTLAVKALPVVLMVNGKNSGKTATVTVTPDAASADPALTVTKDNALADGTDRNTLTITVADRYGNPVGNPVVGLTVSPADHTSIAPQVTADAAGKALVSLTSKLPGDKTVTATVTGSGNHRDQTVTFRADPSVTVKHLNIADGAGTTVTERPVGTTPDSTFNLEATVLDGQGNAVAGMPVSWTLDQSACADTSTTAKLDKTQTDTDAKGVATAILTSAGKHVTCDRLTITAAVPGTAAMAGHVKYIAEAKSAMVTKNTVTTPYTDYLADGKAHADYLAHVTDQYSNPVKGISVAWSGGKTAVFTAAGPVTTDDQGNATNGLTSTTVLQDVAPVATVNSAVKGSTTATADRKVNFVANAGTATLDGITVKDDAGKTVDTLPVGTTAASVFHASATVVDGNGNPVAGQNVTWSLDQAACGGTDEAKLSTVTATTDSAGHSTATVASISPYHVCSGLKLSAAVGTAGHKTTTLNYIAEEASANVKTVALPSGAKTTYTADGKDTATWNATVADQYGNAVSGETVTWGGVTGAQPKYAAATTTTDASGHTSNTMTSTTAATNVKATATVSSTTHTGTPVTATTPVTFTADASKATLTVTVTGSRQPTETDTSHTAATADGADLLTLHFKAVDGNGNPVTSTPVHYTTAVTDAGIGQNTLACMTNGAGECTSTVKTTKAGTYNVWVALVPAGAAQPVSPVKTALVFLAGPPDATKSTVSTDRSAANADNKETITVTLTPRDSHNNVVPLWTFRKDLTIVPSVNATVPGAVTVTTPAQDAAGAVAATLTYVDTSGQLLSKAARTGTTNVSIGSAVKKSVDTRFYPTVSACLTNIGSHNLIVFGQTEVHLCDGSGHAIANPDGYSVTSSSLGTADCTGTYGLCPLKASGPVINGLPNDLPGKPSIDITVTDTYVGAKTWAGSPYAGKGFVVTIARDISTASHADTQSRTSGWEAKFSDMDKAGAAMSREPFDDGNAFPINATEMRDVLRYNRTLPAVSSQDLGLMSGASRYTFGNPATIAGGGDKAPAMYLVASFGKILNQEVKLIQAGTSGYIEAGYHPVYLFYFNQGNSAEVGVNGDDTTQPVTNGSAGYYQTNGWNVDDALKCNNWLGTPYDRHPCNGDTQYPYLTQVNYVNGEIAYVVFR</sequence>
<dbReference type="InterPro" id="IPR024519">
    <property type="entry name" value="IAT_beta"/>
</dbReference>
<keyword evidence="3" id="KW-0732">Signal</keyword>
<comment type="caution">
    <text evidence="5">The sequence shown here is derived from an EMBL/GenBank/DDBJ whole genome shotgun (WGS) entry which is preliminary data.</text>
</comment>
<evidence type="ECO:0000256" key="3">
    <source>
        <dbReference type="SAM" id="SignalP"/>
    </source>
</evidence>
<feature type="signal peptide" evidence="3">
    <location>
        <begin position="1"/>
        <end position="38"/>
    </location>
</feature>
<dbReference type="SMART" id="SM00634">
    <property type="entry name" value="BID_1"/>
    <property type="match status" value="5"/>
</dbReference>
<dbReference type="Pfam" id="PF09134">
    <property type="entry name" value="Invasin_D3"/>
    <property type="match status" value="2"/>
</dbReference>
<gene>
    <name evidence="5" type="ORF">B6N72_25690</name>
</gene>
<accession>A0A5U0HGD1</accession>
<dbReference type="InterPro" id="IPR015217">
    <property type="entry name" value="Invasin_dom_3"/>
</dbReference>
<dbReference type="Gene3D" id="2.60.40.10">
    <property type="entry name" value="Immunoglobulins"/>
    <property type="match status" value="9"/>
</dbReference>